<dbReference type="InterPro" id="IPR036388">
    <property type="entry name" value="WH-like_DNA-bd_sf"/>
</dbReference>
<keyword evidence="1 3" id="KW-0238">DNA-binding</keyword>
<dbReference type="InterPro" id="IPR001867">
    <property type="entry name" value="OmpR/PhoB-type_DNA-bd"/>
</dbReference>
<sequence>MRILVAEDHRVLARNIATGLRRQSMAVDIAAAGDEAERMCLLTAYDVLILDRDLPVLTGDEVCRRLNELADPPRILMLTAAGEIGDRVYGLEQLGADDYLAKPFDFAELVARVRALSRRAPKPAAVALRHGGIVLDRGRHEVRIDGTPLELTPKEFAVLRMLMEAGGEAVPHRELVRAVWDEHLSPRTSAVRATVSRLRGKLGTPDLIAADTGEGYRLCG</sequence>
<dbReference type="RefSeq" id="WP_046723805.1">
    <property type="nucleotide sequence ID" value="NZ_CP009922.3"/>
</dbReference>
<evidence type="ECO:0000313" key="7">
    <source>
        <dbReference type="Proteomes" id="UP000034034"/>
    </source>
</evidence>
<organism evidence="6 7">
    <name type="scientific">Streptomyces xiamenensis</name>
    <dbReference type="NCBI Taxonomy" id="408015"/>
    <lineage>
        <taxon>Bacteria</taxon>
        <taxon>Bacillati</taxon>
        <taxon>Actinomycetota</taxon>
        <taxon>Actinomycetes</taxon>
        <taxon>Kitasatosporales</taxon>
        <taxon>Streptomycetaceae</taxon>
        <taxon>Streptomyces</taxon>
    </lineage>
</organism>
<dbReference type="EMBL" id="CP009922">
    <property type="protein sequence ID" value="AKG43651.1"/>
    <property type="molecule type" value="Genomic_DNA"/>
</dbReference>
<dbReference type="PANTHER" id="PTHR48111">
    <property type="entry name" value="REGULATOR OF RPOS"/>
    <property type="match status" value="1"/>
</dbReference>
<dbReference type="Gene3D" id="6.10.250.690">
    <property type="match status" value="1"/>
</dbReference>
<dbReference type="KEGG" id="sxi:SXIM_22670"/>
<evidence type="ECO:0000256" key="2">
    <source>
        <dbReference type="PROSITE-ProRule" id="PRU00169"/>
    </source>
</evidence>
<dbReference type="SMART" id="SM00448">
    <property type="entry name" value="REC"/>
    <property type="match status" value="1"/>
</dbReference>
<dbReference type="GO" id="GO:0000156">
    <property type="term" value="F:phosphorelay response regulator activity"/>
    <property type="evidence" value="ECO:0007669"/>
    <property type="project" value="TreeGrafter"/>
</dbReference>
<dbReference type="SUPFAM" id="SSF52172">
    <property type="entry name" value="CheY-like"/>
    <property type="match status" value="1"/>
</dbReference>
<dbReference type="STRING" id="408015.SXIM_22670"/>
<name>A0A0F7CNX1_9ACTN</name>
<dbReference type="GO" id="GO:0005829">
    <property type="term" value="C:cytosol"/>
    <property type="evidence" value="ECO:0007669"/>
    <property type="project" value="TreeGrafter"/>
</dbReference>
<reference evidence="6" key="1">
    <citation type="submission" date="2019-08" db="EMBL/GenBank/DDBJ databases">
        <title>Complete genome sequence of a mangrove-derived Streptomyces xiamenensis.</title>
        <authorList>
            <person name="Xu J."/>
        </authorList>
    </citation>
    <scope>NUCLEOTIDE SEQUENCE</scope>
    <source>
        <strain evidence="6">318</strain>
    </source>
</reference>
<dbReference type="HOGENOM" id="CLU_000445_30_1_11"/>
<evidence type="ECO:0000259" key="5">
    <source>
        <dbReference type="PROSITE" id="PS51755"/>
    </source>
</evidence>
<dbReference type="PANTHER" id="PTHR48111:SF36">
    <property type="entry name" value="TRANSCRIPTIONAL REGULATORY PROTEIN CUTR"/>
    <property type="match status" value="1"/>
</dbReference>
<dbReference type="GO" id="GO:0000976">
    <property type="term" value="F:transcription cis-regulatory region binding"/>
    <property type="evidence" value="ECO:0007669"/>
    <property type="project" value="TreeGrafter"/>
</dbReference>
<dbReference type="InterPro" id="IPR011006">
    <property type="entry name" value="CheY-like_superfamily"/>
</dbReference>
<keyword evidence="7" id="KW-1185">Reference proteome</keyword>
<dbReference type="Gene3D" id="1.10.10.10">
    <property type="entry name" value="Winged helix-like DNA-binding domain superfamily/Winged helix DNA-binding domain"/>
    <property type="match status" value="1"/>
</dbReference>
<dbReference type="Pfam" id="PF00486">
    <property type="entry name" value="Trans_reg_C"/>
    <property type="match status" value="1"/>
</dbReference>
<protein>
    <submittedName>
        <fullName evidence="6">Two component transcriptional regulator, winged helix family</fullName>
    </submittedName>
</protein>
<dbReference type="PROSITE" id="PS51755">
    <property type="entry name" value="OMPR_PHOB"/>
    <property type="match status" value="1"/>
</dbReference>
<evidence type="ECO:0000259" key="4">
    <source>
        <dbReference type="PROSITE" id="PS50110"/>
    </source>
</evidence>
<dbReference type="InterPro" id="IPR039420">
    <property type="entry name" value="WalR-like"/>
</dbReference>
<dbReference type="PATRIC" id="fig|408015.6.peg.2302"/>
<accession>A0A0F7CNX1</accession>
<dbReference type="SMART" id="SM00862">
    <property type="entry name" value="Trans_reg_C"/>
    <property type="match status" value="1"/>
</dbReference>
<feature type="domain" description="OmpR/PhoB-type" evidence="5">
    <location>
        <begin position="125"/>
        <end position="220"/>
    </location>
</feature>
<keyword evidence="2" id="KW-0597">Phosphoprotein</keyword>
<feature type="DNA-binding region" description="OmpR/PhoB-type" evidence="3">
    <location>
        <begin position="125"/>
        <end position="220"/>
    </location>
</feature>
<evidence type="ECO:0000256" key="3">
    <source>
        <dbReference type="PROSITE-ProRule" id="PRU01091"/>
    </source>
</evidence>
<dbReference type="Pfam" id="PF00072">
    <property type="entry name" value="Response_reg"/>
    <property type="match status" value="1"/>
</dbReference>
<feature type="modified residue" description="4-aspartylphosphate" evidence="2">
    <location>
        <position position="51"/>
    </location>
</feature>
<feature type="domain" description="Response regulatory" evidence="4">
    <location>
        <begin position="2"/>
        <end position="117"/>
    </location>
</feature>
<dbReference type="Gene3D" id="3.40.50.2300">
    <property type="match status" value="1"/>
</dbReference>
<dbReference type="InterPro" id="IPR001789">
    <property type="entry name" value="Sig_transdc_resp-reg_receiver"/>
</dbReference>
<dbReference type="AlphaFoldDB" id="A0A0F7CNX1"/>
<evidence type="ECO:0000256" key="1">
    <source>
        <dbReference type="ARBA" id="ARBA00023125"/>
    </source>
</evidence>
<dbReference type="CDD" id="cd00383">
    <property type="entry name" value="trans_reg_C"/>
    <property type="match status" value="1"/>
</dbReference>
<dbReference type="PROSITE" id="PS50110">
    <property type="entry name" value="RESPONSE_REGULATORY"/>
    <property type="match status" value="1"/>
</dbReference>
<proteinExistence type="predicted"/>
<dbReference type="GO" id="GO:0032993">
    <property type="term" value="C:protein-DNA complex"/>
    <property type="evidence" value="ECO:0007669"/>
    <property type="project" value="TreeGrafter"/>
</dbReference>
<dbReference type="Proteomes" id="UP000034034">
    <property type="component" value="Chromosome"/>
</dbReference>
<dbReference type="GO" id="GO:0006355">
    <property type="term" value="P:regulation of DNA-templated transcription"/>
    <property type="evidence" value="ECO:0007669"/>
    <property type="project" value="InterPro"/>
</dbReference>
<evidence type="ECO:0000313" key="6">
    <source>
        <dbReference type="EMBL" id="AKG43651.1"/>
    </source>
</evidence>
<gene>
    <name evidence="6" type="ORF">SXIM_22670</name>
</gene>